<evidence type="ECO:0000313" key="2">
    <source>
        <dbReference type="EMBL" id="RLL45412.1"/>
    </source>
</evidence>
<organism evidence="2 3">
    <name type="scientific">Oceanobacillus piezotolerans</name>
    <dbReference type="NCBI Taxonomy" id="2448030"/>
    <lineage>
        <taxon>Bacteria</taxon>
        <taxon>Bacillati</taxon>
        <taxon>Bacillota</taxon>
        <taxon>Bacilli</taxon>
        <taxon>Bacillales</taxon>
        <taxon>Bacillaceae</taxon>
        <taxon>Oceanobacillus</taxon>
    </lineage>
</organism>
<accession>A0A498DNU6</accession>
<keyword evidence="3" id="KW-1185">Reference proteome</keyword>
<feature type="coiled-coil region" evidence="1">
    <location>
        <begin position="36"/>
        <end position="63"/>
    </location>
</feature>
<dbReference type="RefSeq" id="WP_121522998.1">
    <property type="nucleotide sequence ID" value="NZ_RCHR01000003.1"/>
</dbReference>
<name>A0A498DNU6_9BACI</name>
<gene>
    <name evidence="2" type="ORF">D8M04_11200</name>
</gene>
<reference evidence="2 3" key="1">
    <citation type="submission" date="2018-10" db="EMBL/GenBank/DDBJ databases">
        <title>Oceanobacillus sp. YLB-02 draft genome.</title>
        <authorList>
            <person name="Yu L."/>
        </authorList>
    </citation>
    <scope>NUCLEOTIDE SEQUENCE [LARGE SCALE GENOMIC DNA]</scope>
    <source>
        <strain evidence="2 3">YLB-02</strain>
    </source>
</reference>
<evidence type="ECO:0000313" key="3">
    <source>
        <dbReference type="Proteomes" id="UP000270219"/>
    </source>
</evidence>
<sequence>MDMDPELIKVGTGLATQIVKSSAQTISNRIDVLKTSKKDKEVINELQEIINDLIDERSQLVQLTQSYEEKLIAQRISEKDIDYITDKIVPLLEGVLESSEDKNAEKNKENLKAIEGILSKETFNILQLLGFNFKIAIGEPLTELLRKSISSQIPISQEAHVKYQTLTEEKELEFLKMVNDEEAYERYQKLINI</sequence>
<proteinExistence type="predicted"/>
<dbReference type="OrthoDB" id="2606754at2"/>
<evidence type="ECO:0000256" key="1">
    <source>
        <dbReference type="SAM" id="Coils"/>
    </source>
</evidence>
<keyword evidence="1" id="KW-0175">Coiled coil</keyword>
<dbReference type="EMBL" id="RCHR01000003">
    <property type="protein sequence ID" value="RLL45412.1"/>
    <property type="molecule type" value="Genomic_DNA"/>
</dbReference>
<dbReference type="AlphaFoldDB" id="A0A498DNU6"/>
<comment type="caution">
    <text evidence="2">The sequence shown here is derived from an EMBL/GenBank/DDBJ whole genome shotgun (WGS) entry which is preliminary data.</text>
</comment>
<protein>
    <submittedName>
        <fullName evidence="2">Uncharacterized protein</fullName>
    </submittedName>
</protein>
<dbReference type="Proteomes" id="UP000270219">
    <property type="component" value="Unassembled WGS sequence"/>
</dbReference>